<keyword evidence="1" id="KW-0472">Membrane</keyword>
<evidence type="ECO:0000256" key="1">
    <source>
        <dbReference type="SAM" id="Phobius"/>
    </source>
</evidence>
<keyword evidence="1" id="KW-1133">Transmembrane helix</keyword>
<organism evidence="2 3">
    <name type="scientific">Stenotrophomonas maltophilia</name>
    <name type="common">Pseudomonas maltophilia</name>
    <name type="synonym">Xanthomonas maltophilia</name>
    <dbReference type="NCBI Taxonomy" id="40324"/>
    <lineage>
        <taxon>Bacteria</taxon>
        <taxon>Pseudomonadati</taxon>
        <taxon>Pseudomonadota</taxon>
        <taxon>Gammaproteobacteria</taxon>
        <taxon>Lysobacterales</taxon>
        <taxon>Lysobacteraceae</taxon>
        <taxon>Stenotrophomonas</taxon>
        <taxon>Stenotrophomonas maltophilia group</taxon>
    </lineage>
</organism>
<gene>
    <name evidence="2" type="ORF">VM57_15445</name>
</gene>
<proteinExistence type="predicted"/>
<reference evidence="2 3" key="1">
    <citation type="submission" date="2015-03" db="EMBL/GenBank/DDBJ databases">
        <title>Draft genome of Stenotrophomonas maltophila isolated from urine specimen.</title>
        <authorList>
            <person name="Murugan N."/>
            <person name="Malathi J."/>
            <person name="Umashankar V."/>
            <person name="Madhavan H."/>
        </authorList>
    </citation>
    <scope>NUCLEOTIDE SEQUENCE [LARGE SCALE GENOMIC DNA]</scope>
    <source>
        <strain evidence="2 3">JMNMN1</strain>
    </source>
</reference>
<keyword evidence="1" id="KW-0812">Transmembrane</keyword>
<protein>
    <recommendedName>
        <fullName evidence="4">Transmembrane protein</fullName>
    </recommendedName>
</protein>
<dbReference type="Proteomes" id="UP000243478">
    <property type="component" value="Unassembled WGS sequence"/>
</dbReference>
<evidence type="ECO:0000313" key="2">
    <source>
        <dbReference type="EMBL" id="KKD57006.1"/>
    </source>
</evidence>
<evidence type="ECO:0000313" key="3">
    <source>
        <dbReference type="Proteomes" id="UP000243478"/>
    </source>
</evidence>
<dbReference type="EMBL" id="JZRZ01000024">
    <property type="protein sequence ID" value="KKD57006.1"/>
    <property type="molecule type" value="Genomic_DNA"/>
</dbReference>
<comment type="caution">
    <text evidence="2">The sequence shown here is derived from an EMBL/GenBank/DDBJ whole genome shotgun (WGS) entry which is preliminary data.</text>
</comment>
<dbReference type="AlphaFoldDB" id="A0A0F5ZMQ1"/>
<evidence type="ECO:0008006" key="4">
    <source>
        <dbReference type="Google" id="ProtNLM"/>
    </source>
</evidence>
<sequence length="121" mass="13484">MQQVDVSAKGRSSLFRRFRFFVFLVLFLVFLFVLVFFAFLVLVVLFLFVVLVILDAEVFSIPTAFAVGDEGQGHRGRVGTDADQPTAEHACTLGDQVGLGAFIAQLFPLQRKRNSVIAWIS</sequence>
<accession>A0A0F5ZMQ1</accession>
<feature type="transmembrane region" description="Helical" evidence="1">
    <location>
        <begin position="21"/>
        <end position="54"/>
    </location>
</feature>
<name>A0A0F5ZMQ1_STEMA</name>